<sequence length="223" mass="23876">MLLDDVPAEATGSFSAIPEVIALHDPTGVEAESIRALRTKLISQVSPDNPLMLAVCGPNRGAGSTFVAVNLAVATAQAGIRTLLIDADMREPGVQDMIIPSEPLPGLQQYLRSEADARAVIQEDVQPDLSILYAGGAADQPQELLSSNRFKDLLKLAYREYDLTIVDTPPANKSADSRLISAVTMVSLVVARCHHTFVDDVKTLAAELAQNDARIVGTILNDY</sequence>
<dbReference type="InterPro" id="IPR027417">
    <property type="entry name" value="P-loop_NTPase"/>
</dbReference>
<evidence type="ECO:0000256" key="7">
    <source>
        <dbReference type="ARBA" id="ARBA00023137"/>
    </source>
</evidence>
<dbReference type="EC" id="2.7.10.2" evidence="2"/>
<dbReference type="NCBIfam" id="TIGR01007">
    <property type="entry name" value="eps_fam"/>
    <property type="match status" value="1"/>
</dbReference>
<evidence type="ECO:0000256" key="1">
    <source>
        <dbReference type="ARBA" id="ARBA00007316"/>
    </source>
</evidence>
<dbReference type="RefSeq" id="WP_109271577.1">
    <property type="nucleotide sequence ID" value="NZ_QFFF01000001.1"/>
</dbReference>
<dbReference type="EMBL" id="QFFF01000001">
    <property type="protein sequence ID" value="PWG03439.1"/>
    <property type="molecule type" value="Genomic_DNA"/>
</dbReference>
<protein>
    <recommendedName>
        <fullName evidence="2">non-specific protein-tyrosine kinase</fullName>
        <ecNumber evidence="2">2.7.10.2</ecNumber>
    </recommendedName>
</protein>
<dbReference type="InterPro" id="IPR050445">
    <property type="entry name" value="Bact_polysacc_biosynth/exp"/>
</dbReference>
<dbReference type="OrthoDB" id="230260at2"/>
<keyword evidence="3" id="KW-0808">Transferase</keyword>
<dbReference type="CDD" id="cd05387">
    <property type="entry name" value="BY-kinase"/>
    <property type="match status" value="1"/>
</dbReference>
<evidence type="ECO:0000256" key="8">
    <source>
        <dbReference type="ARBA" id="ARBA00051245"/>
    </source>
</evidence>
<dbReference type="GO" id="GO:0005524">
    <property type="term" value="F:ATP binding"/>
    <property type="evidence" value="ECO:0007669"/>
    <property type="project" value="UniProtKB-KW"/>
</dbReference>
<dbReference type="Pfam" id="PF13614">
    <property type="entry name" value="AAA_31"/>
    <property type="match status" value="1"/>
</dbReference>
<dbReference type="Gene3D" id="3.40.50.300">
    <property type="entry name" value="P-loop containing nucleotide triphosphate hydrolases"/>
    <property type="match status" value="1"/>
</dbReference>
<evidence type="ECO:0000256" key="5">
    <source>
        <dbReference type="ARBA" id="ARBA00022777"/>
    </source>
</evidence>
<keyword evidence="4" id="KW-0547">Nucleotide-binding</keyword>
<name>A0A2U2J517_9SPHN</name>
<evidence type="ECO:0000259" key="9">
    <source>
        <dbReference type="Pfam" id="PF13614"/>
    </source>
</evidence>
<reference evidence="10 11" key="1">
    <citation type="submission" date="2018-05" db="EMBL/GenBank/DDBJ databases">
        <title>Genome of Sphingosinicella humi QZX222.</title>
        <authorList>
            <person name="Qiao Z."/>
            <person name="Wang G."/>
        </authorList>
    </citation>
    <scope>NUCLEOTIDE SEQUENCE [LARGE SCALE GENOMIC DNA]</scope>
    <source>
        <strain evidence="10 11">QZX222</strain>
    </source>
</reference>
<dbReference type="GO" id="GO:0005886">
    <property type="term" value="C:plasma membrane"/>
    <property type="evidence" value="ECO:0007669"/>
    <property type="project" value="TreeGrafter"/>
</dbReference>
<dbReference type="PANTHER" id="PTHR32309:SF13">
    <property type="entry name" value="FERRIC ENTEROBACTIN TRANSPORT PROTEIN FEPE"/>
    <property type="match status" value="1"/>
</dbReference>
<keyword evidence="11" id="KW-1185">Reference proteome</keyword>
<evidence type="ECO:0000256" key="4">
    <source>
        <dbReference type="ARBA" id="ARBA00022741"/>
    </source>
</evidence>
<feature type="domain" description="AAA" evidence="9">
    <location>
        <begin position="61"/>
        <end position="182"/>
    </location>
</feature>
<keyword evidence="5" id="KW-0418">Kinase</keyword>
<comment type="caution">
    <text evidence="10">The sequence shown here is derived from an EMBL/GenBank/DDBJ whole genome shotgun (WGS) entry which is preliminary data.</text>
</comment>
<evidence type="ECO:0000313" key="11">
    <source>
        <dbReference type="Proteomes" id="UP000245916"/>
    </source>
</evidence>
<dbReference type="SUPFAM" id="SSF52540">
    <property type="entry name" value="P-loop containing nucleoside triphosphate hydrolases"/>
    <property type="match status" value="1"/>
</dbReference>
<comment type="catalytic activity">
    <reaction evidence="8">
        <text>L-tyrosyl-[protein] + ATP = O-phospho-L-tyrosyl-[protein] + ADP + H(+)</text>
        <dbReference type="Rhea" id="RHEA:10596"/>
        <dbReference type="Rhea" id="RHEA-COMP:10136"/>
        <dbReference type="Rhea" id="RHEA-COMP:20101"/>
        <dbReference type="ChEBI" id="CHEBI:15378"/>
        <dbReference type="ChEBI" id="CHEBI:30616"/>
        <dbReference type="ChEBI" id="CHEBI:46858"/>
        <dbReference type="ChEBI" id="CHEBI:61978"/>
        <dbReference type="ChEBI" id="CHEBI:456216"/>
        <dbReference type="EC" id="2.7.10.2"/>
    </reaction>
</comment>
<dbReference type="InterPro" id="IPR005702">
    <property type="entry name" value="Wzc-like_C"/>
</dbReference>
<keyword evidence="7" id="KW-0829">Tyrosine-protein kinase</keyword>
<dbReference type="GO" id="GO:0004715">
    <property type="term" value="F:non-membrane spanning protein tyrosine kinase activity"/>
    <property type="evidence" value="ECO:0007669"/>
    <property type="project" value="UniProtKB-EC"/>
</dbReference>
<keyword evidence="6" id="KW-0067">ATP-binding</keyword>
<evidence type="ECO:0000313" key="10">
    <source>
        <dbReference type="EMBL" id="PWG03439.1"/>
    </source>
</evidence>
<organism evidence="10 11">
    <name type="scientific">Allosphingosinicella humi</name>
    <dbReference type="NCBI Taxonomy" id="2068657"/>
    <lineage>
        <taxon>Bacteria</taxon>
        <taxon>Pseudomonadati</taxon>
        <taxon>Pseudomonadota</taxon>
        <taxon>Alphaproteobacteria</taxon>
        <taxon>Sphingomonadales</taxon>
        <taxon>Sphingomonadaceae</taxon>
        <taxon>Allosphingosinicella</taxon>
    </lineage>
</organism>
<dbReference type="InterPro" id="IPR025669">
    <property type="entry name" value="AAA_dom"/>
</dbReference>
<evidence type="ECO:0000256" key="2">
    <source>
        <dbReference type="ARBA" id="ARBA00011903"/>
    </source>
</evidence>
<proteinExistence type="inferred from homology"/>
<accession>A0A2U2J517</accession>
<comment type="similarity">
    <text evidence="1">Belongs to the CpsD/CapB family.</text>
</comment>
<dbReference type="AlphaFoldDB" id="A0A2U2J517"/>
<dbReference type="PANTHER" id="PTHR32309">
    <property type="entry name" value="TYROSINE-PROTEIN KINASE"/>
    <property type="match status" value="1"/>
</dbReference>
<dbReference type="Proteomes" id="UP000245916">
    <property type="component" value="Unassembled WGS sequence"/>
</dbReference>
<gene>
    <name evidence="10" type="ORF">DF286_11585</name>
</gene>
<evidence type="ECO:0000256" key="6">
    <source>
        <dbReference type="ARBA" id="ARBA00022840"/>
    </source>
</evidence>
<evidence type="ECO:0000256" key="3">
    <source>
        <dbReference type="ARBA" id="ARBA00022679"/>
    </source>
</evidence>